<dbReference type="Proteomes" id="UP000448943">
    <property type="component" value="Unassembled WGS sequence"/>
</dbReference>
<dbReference type="Gene3D" id="1.20.58.480">
    <property type="match status" value="1"/>
</dbReference>
<keyword evidence="2" id="KW-1185">Reference proteome</keyword>
<name>A0A6N9Q2X8_9BACL</name>
<sequence length="452" mass="52813">MKTNLSLDIEPSKVMNELQIYFSLLDNESAHLESLFENFPFQTILDYYHKVGKHFVREEILNKLLQIEEKVNHRLAGDKSFYSFLLQQFLVMLLDKHKGIYDYHTYTGTRIISELVIPDDLEFIEYLEVQILHLAAILSDIIRFECHTLIGADKRFQRNLSSNHHLKRIIFHVLRAMKVYSPFSYTLQLPKNLDETLKILQTELDSNETLSKKLADMLLKVSEDILEQLPESSLKALNLAILPVYTIHDEYMFIRCLQSLETIFSIVVKGFQTCLSQIKIQKFKESITIMETLKAILDCGPALFRVVMMMEKDNFAAFRIYTEGASAIQSKQYKLIEILAAEPLEERLNSPAFNSVPSIKKDYLKGNISNFQTYMRDYLTDESVCKQPIFEEWIKCMKRFEETFISWNNMHFKMAVKMIGNEQGTGYTLGPSYLEKYASRKLFPFLHENELT</sequence>
<proteinExistence type="predicted"/>
<dbReference type="RefSeq" id="WP_160645941.1">
    <property type="nucleotide sequence ID" value="NZ_SIJB01000022.1"/>
</dbReference>
<dbReference type="OrthoDB" id="9776847at2"/>
<evidence type="ECO:0008006" key="3">
    <source>
        <dbReference type="Google" id="ProtNLM"/>
    </source>
</evidence>
<dbReference type="InterPro" id="IPR004981">
    <property type="entry name" value="Trp_2_3_dOase"/>
</dbReference>
<dbReference type="InterPro" id="IPR037217">
    <property type="entry name" value="Trp/Indoleamine_2_3_dOase-like"/>
</dbReference>
<dbReference type="GO" id="GO:0004833">
    <property type="term" value="F:L-tryptophan 2,3-dioxygenase activity"/>
    <property type="evidence" value="ECO:0007669"/>
    <property type="project" value="InterPro"/>
</dbReference>
<gene>
    <name evidence="1" type="ORF">ERL59_09205</name>
</gene>
<evidence type="ECO:0000313" key="1">
    <source>
        <dbReference type="EMBL" id="NBI29136.1"/>
    </source>
</evidence>
<reference evidence="1 2" key="1">
    <citation type="submission" date="2019-01" db="EMBL/GenBank/DDBJ databases">
        <title>Chengkuizengella sp. nov., isolated from deep-sea sediment of East Pacific Ocean.</title>
        <authorList>
            <person name="Yang J."/>
            <person name="Lai Q."/>
            <person name="Shao Z."/>
        </authorList>
    </citation>
    <scope>NUCLEOTIDE SEQUENCE [LARGE SCALE GENOMIC DNA]</scope>
    <source>
        <strain evidence="1 2">YPA3-1-1</strain>
    </source>
</reference>
<accession>A0A6N9Q2X8</accession>
<organism evidence="1 2">
    <name type="scientific">Chengkuizengella marina</name>
    <dbReference type="NCBI Taxonomy" id="2507566"/>
    <lineage>
        <taxon>Bacteria</taxon>
        <taxon>Bacillati</taxon>
        <taxon>Bacillota</taxon>
        <taxon>Bacilli</taxon>
        <taxon>Bacillales</taxon>
        <taxon>Paenibacillaceae</taxon>
        <taxon>Chengkuizengella</taxon>
    </lineage>
</organism>
<comment type="caution">
    <text evidence="1">The sequence shown here is derived from an EMBL/GenBank/DDBJ whole genome shotgun (WGS) entry which is preliminary data.</text>
</comment>
<dbReference type="EMBL" id="SIJB01000022">
    <property type="protein sequence ID" value="NBI29136.1"/>
    <property type="molecule type" value="Genomic_DNA"/>
</dbReference>
<dbReference type="GO" id="GO:0019441">
    <property type="term" value="P:L-tryptophan catabolic process to kynurenine"/>
    <property type="evidence" value="ECO:0007669"/>
    <property type="project" value="InterPro"/>
</dbReference>
<dbReference type="GO" id="GO:0046872">
    <property type="term" value="F:metal ion binding"/>
    <property type="evidence" value="ECO:0007669"/>
    <property type="project" value="InterPro"/>
</dbReference>
<dbReference type="PANTHER" id="PTHR10138">
    <property type="entry name" value="TRYPTOPHAN 2,3-DIOXYGENASE"/>
    <property type="match status" value="1"/>
</dbReference>
<dbReference type="GO" id="GO:0020037">
    <property type="term" value="F:heme binding"/>
    <property type="evidence" value="ECO:0007669"/>
    <property type="project" value="InterPro"/>
</dbReference>
<dbReference type="PANTHER" id="PTHR10138:SF0">
    <property type="entry name" value="TRYPTOPHAN 2,3-DIOXYGENASE"/>
    <property type="match status" value="1"/>
</dbReference>
<evidence type="ECO:0000313" key="2">
    <source>
        <dbReference type="Proteomes" id="UP000448943"/>
    </source>
</evidence>
<dbReference type="SUPFAM" id="SSF140959">
    <property type="entry name" value="Indolic compounds 2,3-dioxygenase-like"/>
    <property type="match status" value="1"/>
</dbReference>
<dbReference type="GO" id="GO:0019442">
    <property type="term" value="P:L-tryptophan catabolic process to acetyl-CoA"/>
    <property type="evidence" value="ECO:0007669"/>
    <property type="project" value="TreeGrafter"/>
</dbReference>
<dbReference type="AlphaFoldDB" id="A0A6N9Q2X8"/>
<protein>
    <recommendedName>
        <fullName evidence="3">Tryptophan 2,3-dioxygenase</fullName>
    </recommendedName>
</protein>